<name>A0A226WU53_CABSO</name>
<evidence type="ECO:0000256" key="1">
    <source>
        <dbReference type="SAM" id="MobiDB-lite"/>
    </source>
</evidence>
<dbReference type="Proteomes" id="UP000214720">
    <property type="component" value="Unassembled WGS sequence"/>
</dbReference>
<protein>
    <submittedName>
        <fullName evidence="2">Uncharacterized protein</fullName>
    </submittedName>
</protein>
<dbReference type="RefSeq" id="WP_144021425.1">
    <property type="nucleotide sequence ID" value="NZ_MTHB01000231.1"/>
</dbReference>
<sequence length="62" mass="6458">MTNERYIVGTSGVVVECLKVAAARRVGRMSTLSGLSGKPPDYQTKESVLSAVNTGSGSIRTA</sequence>
<evidence type="ECO:0000313" key="2">
    <source>
        <dbReference type="EMBL" id="OXC74118.1"/>
    </source>
</evidence>
<comment type="caution">
    <text evidence="2">The sequence shown here is derived from an EMBL/GenBank/DDBJ whole genome shotgun (WGS) entry which is preliminary data.</text>
</comment>
<dbReference type="AlphaFoldDB" id="A0A226WU53"/>
<feature type="compositionally biased region" description="Polar residues" evidence="1">
    <location>
        <begin position="45"/>
        <end position="62"/>
    </location>
</feature>
<reference evidence="3" key="1">
    <citation type="submission" date="2017-01" db="EMBL/GenBank/DDBJ databases">
        <title>Genome Analysis of Deinococcus marmoris KOPRI26562.</title>
        <authorList>
            <person name="Kim J.H."/>
            <person name="Oh H.-M."/>
        </authorList>
    </citation>
    <scope>NUCLEOTIDE SEQUENCE [LARGE SCALE GENOMIC DNA]</scope>
    <source>
        <strain evidence="3">PAMC 26633</strain>
    </source>
</reference>
<evidence type="ECO:0000313" key="3">
    <source>
        <dbReference type="Proteomes" id="UP000214720"/>
    </source>
</evidence>
<accession>A0A226WU53</accession>
<feature type="region of interest" description="Disordered" evidence="1">
    <location>
        <begin position="32"/>
        <end position="62"/>
    </location>
</feature>
<dbReference type="EMBL" id="MTHB01000231">
    <property type="protein sequence ID" value="OXC74118.1"/>
    <property type="molecule type" value="Genomic_DNA"/>
</dbReference>
<organism evidence="2 3">
    <name type="scientific">Caballeronia sordidicola</name>
    <name type="common">Burkholderia sordidicola</name>
    <dbReference type="NCBI Taxonomy" id="196367"/>
    <lineage>
        <taxon>Bacteria</taxon>
        <taxon>Pseudomonadati</taxon>
        <taxon>Pseudomonadota</taxon>
        <taxon>Betaproteobacteria</taxon>
        <taxon>Burkholderiales</taxon>
        <taxon>Burkholderiaceae</taxon>
        <taxon>Caballeronia</taxon>
    </lineage>
</organism>
<gene>
    <name evidence="2" type="ORF">BSU04_33560</name>
</gene>
<proteinExistence type="predicted"/>